<evidence type="ECO:0000313" key="5">
    <source>
        <dbReference type="WBParaSite" id="HNAJ_0000414301-mRNA-1"/>
    </source>
</evidence>
<proteinExistence type="predicted"/>
<feature type="domain" description="CBM21" evidence="2">
    <location>
        <begin position="494"/>
        <end position="602"/>
    </location>
</feature>
<protein>
    <submittedName>
        <fullName evidence="5">CBM21 domain-containing protein</fullName>
    </submittedName>
</protein>
<evidence type="ECO:0000256" key="1">
    <source>
        <dbReference type="SAM" id="MobiDB-lite"/>
    </source>
</evidence>
<dbReference type="PANTHER" id="PTHR12307">
    <property type="entry name" value="PROTEIN PHOSPHATASE 1 REGULATORY SUBUNIT"/>
    <property type="match status" value="1"/>
</dbReference>
<keyword evidence="4" id="KW-1185">Reference proteome</keyword>
<dbReference type="EMBL" id="UZAE01002730">
    <property type="protein sequence ID" value="VDO00001.1"/>
    <property type="molecule type" value="Genomic_DNA"/>
</dbReference>
<dbReference type="Pfam" id="PF03370">
    <property type="entry name" value="CBM_21"/>
    <property type="match status" value="1"/>
</dbReference>
<reference evidence="3 4" key="2">
    <citation type="submission" date="2018-11" db="EMBL/GenBank/DDBJ databases">
        <authorList>
            <consortium name="Pathogen Informatics"/>
        </authorList>
    </citation>
    <scope>NUCLEOTIDE SEQUENCE [LARGE SCALE GENOMIC DNA]</scope>
</reference>
<dbReference type="GO" id="GO:0000164">
    <property type="term" value="C:protein phosphatase type 1 complex"/>
    <property type="evidence" value="ECO:0007669"/>
    <property type="project" value="TreeGrafter"/>
</dbReference>
<dbReference type="STRING" id="102285.A0A0R3TAQ4"/>
<dbReference type="InterPro" id="IPR050782">
    <property type="entry name" value="PP1_regulatory_subunit_3"/>
</dbReference>
<dbReference type="WBParaSite" id="HNAJ_0000414301-mRNA-1">
    <property type="protein sequence ID" value="HNAJ_0000414301-mRNA-1"/>
    <property type="gene ID" value="HNAJ_0000414301"/>
</dbReference>
<dbReference type="Proteomes" id="UP000278807">
    <property type="component" value="Unassembled WGS sequence"/>
</dbReference>
<dbReference type="OrthoDB" id="8942186at2759"/>
<dbReference type="PROSITE" id="PS51159">
    <property type="entry name" value="CBM21"/>
    <property type="match status" value="1"/>
</dbReference>
<dbReference type="GO" id="GO:0005979">
    <property type="term" value="P:regulation of glycogen biosynthetic process"/>
    <property type="evidence" value="ECO:0007669"/>
    <property type="project" value="TreeGrafter"/>
</dbReference>
<organism evidence="5">
    <name type="scientific">Rodentolepis nana</name>
    <name type="common">Dwarf tapeworm</name>
    <name type="synonym">Hymenolepis nana</name>
    <dbReference type="NCBI Taxonomy" id="102285"/>
    <lineage>
        <taxon>Eukaryota</taxon>
        <taxon>Metazoa</taxon>
        <taxon>Spiralia</taxon>
        <taxon>Lophotrochozoa</taxon>
        <taxon>Platyhelminthes</taxon>
        <taxon>Cestoda</taxon>
        <taxon>Eucestoda</taxon>
        <taxon>Cyclophyllidea</taxon>
        <taxon>Hymenolepididae</taxon>
        <taxon>Rodentolepis</taxon>
    </lineage>
</organism>
<dbReference type="Gene3D" id="2.60.40.2440">
    <property type="entry name" value="Carbohydrate binding type-21 domain"/>
    <property type="match status" value="1"/>
</dbReference>
<evidence type="ECO:0000259" key="2">
    <source>
        <dbReference type="PROSITE" id="PS51159"/>
    </source>
</evidence>
<dbReference type="InterPro" id="IPR038175">
    <property type="entry name" value="CBM21_dom_sf"/>
</dbReference>
<accession>A0A0R3TAQ4</accession>
<reference evidence="5" key="1">
    <citation type="submission" date="2017-02" db="UniProtKB">
        <authorList>
            <consortium name="WormBaseParasite"/>
        </authorList>
    </citation>
    <scope>IDENTIFICATION</scope>
</reference>
<dbReference type="GO" id="GO:2001069">
    <property type="term" value="F:glycogen binding"/>
    <property type="evidence" value="ECO:0007669"/>
    <property type="project" value="TreeGrafter"/>
</dbReference>
<dbReference type="InterPro" id="IPR005036">
    <property type="entry name" value="CBM21_dom"/>
</dbReference>
<dbReference type="PANTHER" id="PTHR12307:SF53">
    <property type="entry name" value="PROTEIN PHOSPHATASE 1 REGULATORY SUBUNIT"/>
    <property type="match status" value="1"/>
</dbReference>
<gene>
    <name evidence="3" type="ORF">HNAJ_LOCUS4141</name>
</gene>
<name>A0A0R3TAQ4_RODNA</name>
<evidence type="ECO:0000313" key="4">
    <source>
        <dbReference type="Proteomes" id="UP000278807"/>
    </source>
</evidence>
<evidence type="ECO:0000313" key="3">
    <source>
        <dbReference type="EMBL" id="VDO00001.1"/>
    </source>
</evidence>
<sequence>MLKSDNLDDIGITVNNVESTENHSERHRSSSTNFFVSFLARVKLLFTTALAEVCDCSIASKHHPPHGDSFSIKGDEDGLDENSSHSVKAPLNTVPTDQEPSKVALLHDCANEDIGDLQTENSEASTKPPEVAFITLLKESSHDLNKSYDSLRSCDPVTEEHLEPIDQGDEGQFSTAITFAHPTMMFSVEPEVYYSKLLQIAEKTQIFEIPMTTEEEVVMTDDFPAENVCSSSEIFSDCECSHPLTTLGRLQAKLINGHITDEEYQKLASNVISSTIPRNLSDSCETRKPRGANQLYAWQIPPPLPEMHFAEKLMDPTDQEDSDVFDESNPSAFVDSLISNAVEKFTHDCQIDGSKPLDKPDGTAIISSDNFQLQIVKPSDISYDGFQTSSLDRVRSPTISCCDATKRSKRSSSLKSERSPDDTPCRKIVRFADSLGLDLVSVRQVKDTENPPFIPASATMDLNLDKEKSFSSLGAKQYQICFSQPGASPNFIHHVLTHFVCLENARVDSSRGLLTGTIRVKSVGFEKKVAVRITYNDWSTFFEIPTSYVQDSHDGTTDRFSFSAVFPNSMVANDRAQFAIRYEIHSGVTYWDNNHGENYIVTCYAKATDMAGDGSWIHYL</sequence>
<feature type="region of interest" description="Disordered" evidence="1">
    <location>
        <begin position="63"/>
        <end position="97"/>
    </location>
</feature>
<dbReference type="AlphaFoldDB" id="A0A0R3TAQ4"/>
<dbReference type="GO" id="GO:0008157">
    <property type="term" value="F:protein phosphatase 1 binding"/>
    <property type="evidence" value="ECO:0007669"/>
    <property type="project" value="TreeGrafter"/>
</dbReference>